<keyword evidence="2" id="KW-0812">Transmembrane</keyword>
<feature type="transmembrane region" description="Helical" evidence="2">
    <location>
        <begin position="12"/>
        <end position="33"/>
    </location>
</feature>
<reference evidence="4" key="1">
    <citation type="submission" date="2016-07" db="EMBL/GenBank/DDBJ databases">
        <title>Frankia sp. NRRL B-16219 Genome sequencing.</title>
        <authorList>
            <person name="Ghodhbane-Gtari F."/>
            <person name="Swanson E."/>
            <person name="Gueddou A."/>
            <person name="Louati M."/>
            <person name="Nouioui I."/>
            <person name="Hezbri K."/>
            <person name="Abebe-Akele F."/>
            <person name="Simpson S."/>
            <person name="Morris K."/>
            <person name="Thomas K."/>
            <person name="Gtari M."/>
            <person name="Tisa L.S."/>
        </authorList>
    </citation>
    <scope>NUCLEOTIDE SEQUENCE [LARGE SCALE GENOMIC DNA]</scope>
    <source>
        <strain evidence="4">NRRL B-16219</strain>
    </source>
</reference>
<dbReference type="AlphaFoldDB" id="A0A1S1REL0"/>
<keyword evidence="2" id="KW-0472">Membrane</keyword>
<proteinExistence type="predicted"/>
<gene>
    <name evidence="3" type="ORF">BBK14_10210</name>
</gene>
<evidence type="ECO:0000313" key="4">
    <source>
        <dbReference type="Proteomes" id="UP000179769"/>
    </source>
</evidence>
<evidence type="ECO:0000256" key="2">
    <source>
        <dbReference type="SAM" id="Phobius"/>
    </source>
</evidence>
<evidence type="ECO:0000256" key="1">
    <source>
        <dbReference type="SAM" id="MobiDB-lite"/>
    </source>
</evidence>
<accession>A0A1S1REL0</accession>
<protein>
    <submittedName>
        <fullName evidence="3">Uncharacterized protein</fullName>
    </submittedName>
</protein>
<dbReference type="EMBL" id="MAXA01000014">
    <property type="protein sequence ID" value="OHV45113.1"/>
    <property type="molecule type" value="Genomic_DNA"/>
</dbReference>
<feature type="transmembrane region" description="Helical" evidence="2">
    <location>
        <begin position="39"/>
        <end position="60"/>
    </location>
</feature>
<dbReference type="RefSeq" id="WP_071059801.1">
    <property type="nucleotide sequence ID" value="NZ_MAXA01000014.1"/>
</dbReference>
<keyword evidence="4" id="KW-1185">Reference proteome</keyword>
<sequence length="203" mass="21252">MTGRAVTGRAERIPLPLLAASALVAAGFGWALLFRDRPFETTLAVVLGSAAVGALLAALLGQPLTDRPRPPDRPSSGPGAGGAKPQTAPPQTGQPETAQLVLPVGQPAGGAPSTGQWWNREAPPPAAPTTATAPTRPAPRDLGELRDSARVVQCPRCGAFRLDVRHAGAGYAFRCRADGHEWTWLPGTTWPVVVVASRRRNTR</sequence>
<name>A0A1S1REL0_9ACTN</name>
<comment type="caution">
    <text evidence="3">The sequence shown here is derived from an EMBL/GenBank/DDBJ whole genome shotgun (WGS) entry which is preliminary data.</text>
</comment>
<feature type="region of interest" description="Disordered" evidence="1">
    <location>
        <begin position="63"/>
        <end position="143"/>
    </location>
</feature>
<evidence type="ECO:0000313" key="3">
    <source>
        <dbReference type="EMBL" id="OHV45113.1"/>
    </source>
</evidence>
<dbReference type="Proteomes" id="UP000179769">
    <property type="component" value="Unassembled WGS sequence"/>
</dbReference>
<organism evidence="3 4">
    <name type="scientific">Parafrankia soli</name>
    <dbReference type="NCBI Taxonomy" id="2599596"/>
    <lineage>
        <taxon>Bacteria</taxon>
        <taxon>Bacillati</taxon>
        <taxon>Actinomycetota</taxon>
        <taxon>Actinomycetes</taxon>
        <taxon>Frankiales</taxon>
        <taxon>Frankiaceae</taxon>
        <taxon>Parafrankia</taxon>
    </lineage>
</organism>
<dbReference type="OrthoDB" id="3700795at2"/>
<keyword evidence="2" id="KW-1133">Transmembrane helix</keyword>